<accession>A8AQL9</accession>
<dbReference type="Proteomes" id="UP000008148">
    <property type="component" value="Chromosome"/>
</dbReference>
<evidence type="ECO:0000313" key="1">
    <source>
        <dbReference type="EMBL" id="ABV15781.1"/>
    </source>
</evidence>
<proteinExistence type="predicted"/>
<keyword evidence="2" id="KW-1185">Reference proteome</keyword>
<dbReference type="HOGENOM" id="CLU_1188493_0_0_6"/>
<gene>
    <name evidence="1" type="ordered locus">CKO_04736</name>
</gene>
<dbReference type="AlphaFoldDB" id="A8AQL9"/>
<dbReference type="EMBL" id="CP000822">
    <property type="protein sequence ID" value="ABV15781.1"/>
    <property type="molecule type" value="Genomic_DNA"/>
</dbReference>
<name>A8AQL9_CITK8</name>
<dbReference type="KEGG" id="cko:CKO_04736"/>
<evidence type="ECO:0000313" key="2">
    <source>
        <dbReference type="Proteomes" id="UP000008148"/>
    </source>
</evidence>
<sequence length="233" mass="25794">MKSRPKVVSETVSALCASFNTNSIAIPLRLHSWFNDQVATGCTRNTTFNQQQVALSVNTYYVQALNGYTFVTQLTCHFLAFEHFARSLVLTDRTRNAVRQGVTVSSVLGTEVPALNGTCETFTFRGASYVNFFNVSKQFNANALTNGVFFTLCQTELPQAAASFYASFSKVASFRLGYTVSFFSTSGNLNSAVAIVSQIFNLSNAVCFNFDYGYWDRDAIFSEDAGHTHFFTD</sequence>
<protein>
    <submittedName>
        <fullName evidence="1">Uncharacterized protein</fullName>
    </submittedName>
</protein>
<reference evidence="1 2" key="1">
    <citation type="submission" date="2007-08" db="EMBL/GenBank/DDBJ databases">
        <authorList>
            <consortium name="The Citrobacter koseri Genome Sequencing Project"/>
            <person name="McClelland M."/>
            <person name="Sanderson E.K."/>
            <person name="Porwollik S."/>
            <person name="Spieth J."/>
            <person name="Clifton W.S."/>
            <person name="Latreille P."/>
            <person name="Courtney L."/>
            <person name="Wang C."/>
            <person name="Pepin K."/>
            <person name="Bhonagiri V."/>
            <person name="Nash W."/>
            <person name="Johnson M."/>
            <person name="Thiruvilangam P."/>
            <person name="Wilson R."/>
        </authorList>
    </citation>
    <scope>NUCLEOTIDE SEQUENCE [LARGE SCALE GENOMIC DNA]</scope>
    <source>
        <strain evidence="2">ATCC BAA-895 / CDC 4225-83 / SGSC4696</strain>
    </source>
</reference>
<organism evidence="1 2">
    <name type="scientific">Citrobacter koseri (strain ATCC BAA-895 / CDC 4225-83 / SGSC4696)</name>
    <dbReference type="NCBI Taxonomy" id="290338"/>
    <lineage>
        <taxon>Bacteria</taxon>
        <taxon>Pseudomonadati</taxon>
        <taxon>Pseudomonadota</taxon>
        <taxon>Gammaproteobacteria</taxon>
        <taxon>Enterobacterales</taxon>
        <taxon>Enterobacteriaceae</taxon>
        <taxon>Citrobacter</taxon>
    </lineage>
</organism>
<dbReference type="AntiFam" id="ANF00089">
    <property type="entry name" value="Shadow ORF (opposite rplC)"/>
</dbReference>